<comment type="subcellular location">
    <subcellularLocation>
        <location evidence="1">Cell membrane</location>
        <topology evidence="1">Multi-pass membrane protein</topology>
    </subcellularLocation>
</comment>
<evidence type="ECO:0000256" key="4">
    <source>
        <dbReference type="ARBA" id="ARBA00023136"/>
    </source>
</evidence>
<organism evidence="7 8">
    <name type="scientific">Aerosakkonema funiforme FACHB-1375</name>
    <dbReference type="NCBI Taxonomy" id="2949571"/>
    <lineage>
        <taxon>Bacteria</taxon>
        <taxon>Bacillati</taxon>
        <taxon>Cyanobacteriota</taxon>
        <taxon>Cyanophyceae</taxon>
        <taxon>Oscillatoriophycideae</taxon>
        <taxon>Aerosakkonematales</taxon>
        <taxon>Aerosakkonemataceae</taxon>
        <taxon>Aerosakkonema</taxon>
    </lineage>
</organism>
<reference evidence="7" key="1">
    <citation type="journal article" date="2015" name="ISME J.">
        <title>Draft Genome Sequence of Streptomyces incarnatus NRRL8089, which Produces the Nucleoside Antibiotic Sinefungin.</title>
        <authorList>
            <person name="Oshima K."/>
            <person name="Hattori M."/>
            <person name="Shimizu H."/>
            <person name="Fukuda K."/>
            <person name="Nemoto M."/>
            <person name="Inagaki K."/>
            <person name="Tamura T."/>
        </authorList>
    </citation>
    <scope>NUCLEOTIDE SEQUENCE</scope>
    <source>
        <strain evidence="7">FACHB-1375</strain>
    </source>
</reference>
<dbReference type="PANTHER" id="PTHR23508">
    <property type="entry name" value="CARBOXYLIC ACID TRANSPORTER PROTEIN HOMOLOG"/>
    <property type="match status" value="1"/>
</dbReference>
<dbReference type="EMBL" id="JACJPW010000046">
    <property type="protein sequence ID" value="MBD2183006.1"/>
    <property type="molecule type" value="Genomic_DNA"/>
</dbReference>
<accession>A0A926ZJL4</accession>
<feature type="transmembrane region" description="Helical" evidence="5">
    <location>
        <begin position="312"/>
        <end position="333"/>
    </location>
</feature>
<dbReference type="Gene3D" id="1.20.1250.20">
    <property type="entry name" value="MFS general substrate transporter like domains"/>
    <property type="match status" value="2"/>
</dbReference>
<dbReference type="SUPFAM" id="SSF103473">
    <property type="entry name" value="MFS general substrate transporter"/>
    <property type="match status" value="1"/>
</dbReference>
<feature type="transmembrane region" description="Helical" evidence="5">
    <location>
        <begin position="89"/>
        <end position="111"/>
    </location>
</feature>
<feature type="transmembrane region" description="Helical" evidence="5">
    <location>
        <begin position="12"/>
        <end position="33"/>
    </location>
</feature>
<evidence type="ECO:0000313" key="8">
    <source>
        <dbReference type="Proteomes" id="UP000641646"/>
    </source>
</evidence>
<feature type="transmembrane region" description="Helical" evidence="5">
    <location>
        <begin position="236"/>
        <end position="265"/>
    </location>
</feature>
<evidence type="ECO:0000313" key="7">
    <source>
        <dbReference type="EMBL" id="MBD2183006.1"/>
    </source>
</evidence>
<feature type="transmembrane region" description="Helical" evidence="5">
    <location>
        <begin position="53"/>
        <end position="77"/>
    </location>
</feature>
<feature type="transmembrane region" description="Helical" evidence="5">
    <location>
        <begin position="181"/>
        <end position="202"/>
    </location>
</feature>
<dbReference type="PANTHER" id="PTHR23508:SF10">
    <property type="entry name" value="CARBOXYLIC ACID TRANSPORTER PROTEIN HOMOLOG"/>
    <property type="match status" value="1"/>
</dbReference>
<evidence type="ECO:0000256" key="1">
    <source>
        <dbReference type="ARBA" id="ARBA00004651"/>
    </source>
</evidence>
<dbReference type="InterPro" id="IPR011701">
    <property type="entry name" value="MFS"/>
</dbReference>
<dbReference type="GO" id="GO:0046943">
    <property type="term" value="F:carboxylic acid transmembrane transporter activity"/>
    <property type="evidence" value="ECO:0007669"/>
    <property type="project" value="TreeGrafter"/>
</dbReference>
<feature type="transmembrane region" description="Helical" evidence="5">
    <location>
        <begin position="339"/>
        <end position="360"/>
    </location>
</feature>
<feature type="transmembrane region" description="Helical" evidence="5">
    <location>
        <begin position="285"/>
        <end position="305"/>
    </location>
</feature>
<comment type="caution">
    <text evidence="7">The sequence shown here is derived from an EMBL/GenBank/DDBJ whole genome shotgun (WGS) entry which is preliminary data.</text>
</comment>
<evidence type="ECO:0000256" key="5">
    <source>
        <dbReference type="SAM" id="Phobius"/>
    </source>
</evidence>
<dbReference type="AlphaFoldDB" id="A0A926ZJL4"/>
<reference evidence="7" key="2">
    <citation type="submission" date="2020-08" db="EMBL/GenBank/DDBJ databases">
        <authorList>
            <person name="Chen M."/>
            <person name="Teng W."/>
            <person name="Zhao L."/>
            <person name="Hu C."/>
            <person name="Zhou Y."/>
            <person name="Han B."/>
            <person name="Song L."/>
            <person name="Shu W."/>
        </authorList>
    </citation>
    <scope>NUCLEOTIDE SEQUENCE</scope>
    <source>
        <strain evidence="7">FACHB-1375</strain>
    </source>
</reference>
<evidence type="ECO:0000256" key="2">
    <source>
        <dbReference type="ARBA" id="ARBA00022692"/>
    </source>
</evidence>
<dbReference type="GO" id="GO:0005886">
    <property type="term" value="C:plasma membrane"/>
    <property type="evidence" value="ECO:0007669"/>
    <property type="project" value="UniProtKB-SubCell"/>
</dbReference>
<gene>
    <name evidence="7" type="ORF">H6G03_18380</name>
</gene>
<evidence type="ECO:0000259" key="6">
    <source>
        <dbReference type="PROSITE" id="PS50850"/>
    </source>
</evidence>
<protein>
    <submittedName>
        <fullName evidence="7">MFS transporter</fullName>
    </submittedName>
</protein>
<feature type="transmembrane region" description="Helical" evidence="5">
    <location>
        <begin position="372"/>
        <end position="395"/>
    </location>
</feature>
<feature type="transmembrane region" description="Helical" evidence="5">
    <location>
        <begin position="407"/>
        <end position="426"/>
    </location>
</feature>
<name>A0A926ZJL4_9CYAN</name>
<dbReference type="Proteomes" id="UP000641646">
    <property type="component" value="Unassembled WGS sequence"/>
</dbReference>
<dbReference type="Pfam" id="PF07690">
    <property type="entry name" value="MFS_1"/>
    <property type="match status" value="1"/>
</dbReference>
<feature type="domain" description="Major facilitator superfamily (MFS) profile" evidence="6">
    <location>
        <begin position="11"/>
        <end position="430"/>
    </location>
</feature>
<keyword evidence="2 5" id="KW-0812">Transmembrane</keyword>
<feature type="transmembrane region" description="Helical" evidence="5">
    <location>
        <begin position="117"/>
        <end position="135"/>
    </location>
</feature>
<keyword evidence="8" id="KW-1185">Reference proteome</keyword>
<feature type="transmembrane region" description="Helical" evidence="5">
    <location>
        <begin position="147"/>
        <end position="169"/>
    </location>
</feature>
<keyword evidence="4 5" id="KW-0472">Membrane</keyword>
<dbReference type="PROSITE" id="PS50850">
    <property type="entry name" value="MFS"/>
    <property type="match status" value="1"/>
</dbReference>
<evidence type="ECO:0000256" key="3">
    <source>
        <dbReference type="ARBA" id="ARBA00022989"/>
    </source>
</evidence>
<sequence length="435" mass="46779">MLGLSRYQWTVLFAAWLGWGFDLFDFILFNYVAPNCVPTLLNLTIGSPEAKAATFYWTGVMTSVLLLGWAIGGVMFGKLADRIGRTKTLLLTILIYSLGTASCAFAPNIWILMLCRFLASLGIGGEWAAGVTMVAEVMPEKRRVEAAALLCTAAPAGHFLATCVNFAIAGMLLPQSPEVSWRYIFMCGLIPAVVAAIVRLFVKEPEVWLKNAGKIAPPRIRELFNPENLPATISGLLLAITAIVTGSICGSFIPVVAAGLAQSVALERSLDATATQVLIEQWKTIASNCLTLGSLIGTLLTAVVAKLLGRKIMFSLYFFLSSAAILIIFGLSIPPEVQLYLFFFIGLSVFGIFGSFSYYLPELFPTRLRATGSGFCYNAGRVVAAAGPFLVGYLASQESSFSSASVTLFWVGFLPLLGLAAIPWTIETKGQVLAD</sequence>
<proteinExistence type="predicted"/>
<dbReference type="RefSeq" id="WP_190466429.1">
    <property type="nucleotide sequence ID" value="NZ_JACJPW010000046.1"/>
</dbReference>
<dbReference type="InterPro" id="IPR020846">
    <property type="entry name" value="MFS_dom"/>
</dbReference>
<dbReference type="InterPro" id="IPR036259">
    <property type="entry name" value="MFS_trans_sf"/>
</dbReference>
<keyword evidence="3 5" id="KW-1133">Transmembrane helix</keyword>